<feature type="region of interest" description="Disordered" evidence="1">
    <location>
        <begin position="283"/>
        <end position="371"/>
    </location>
</feature>
<dbReference type="SUPFAM" id="SSF56784">
    <property type="entry name" value="HAD-like"/>
    <property type="match status" value="1"/>
</dbReference>
<dbReference type="PROSITE" id="PS50969">
    <property type="entry name" value="FCP1"/>
    <property type="match status" value="1"/>
</dbReference>
<dbReference type="SMART" id="SM00577">
    <property type="entry name" value="CPDc"/>
    <property type="match status" value="1"/>
</dbReference>
<reference evidence="3 4" key="1">
    <citation type="submission" date="2017-05" db="EMBL/GenBank/DDBJ databases">
        <title>The Genome Sequence of Tsuchiyaea wingfieldii DSM 27421.</title>
        <authorList>
            <person name="Cuomo C."/>
            <person name="Passer A."/>
            <person name="Billmyre B."/>
            <person name="Heitman J."/>
        </authorList>
    </citation>
    <scope>NUCLEOTIDE SEQUENCE [LARGE SCALE GENOMIC DNA]</scope>
    <source>
        <strain evidence="3 4">DSM 27421</strain>
    </source>
</reference>
<dbReference type="NCBIfam" id="TIGR02251">
    <property type="entry name" value="HIF-SF_euk"/>
    <property type="match status" value="1"/>
</dbReference>
<dbReference type="Pfam" id="PF03031">
    <property type="entry name" value="NIF"/>
    <property type="match status" value="1"/>
</dbReference>
<dbReference type="FunFam" id="3.40.50.1000:FF:000270">
    <property type="entry name" value="Nuclear envelope-endoplasmic reticulum network protein"/>
    <property type="match status" value="1"/>
</dbReference>
<dbReference type="AlphaFoldDB" id="A0A5D3B641"/>
<keyword evidence="4" id="KW-1185">Reference proteome</keyword>
<dbReference type="InterPro" id="IPR011948">
    <property type="entry name" value="Dullard_phosphatase"/>
</dbReference>
<organism evidence="3 4">
    <name type="scientific">Cryptococcus floricola</name>
    <dbReference type="NCBI Taxonomy" id="2591691"/>
    <lineage>
        <taxon>Eukaryota</taxon>
        <taxon>Fungi</taxon>
        <taxon>Dikarya</taxon>
        <taxon>Basidiomycota</taxon>
        <taxon>Agaricomycotina</taxon>
        <taxon>Tremellomycetes</taxon>
        <taxon>Tremellales</taxon>
        <taxon>Cryptococcaceae</taxon>
        <taxon>Cryptococcus</taxon>
    </lineage>
</organism>
<accession>A0A5D3B641</accession>
<dbReference type="InterPro" id="IPR023214">
    <property type="entry name" value="HAD_sf"/>
</dbReference>
<feature type="region of interest" description="Disordered" evidence="1">
    <location>
        <begin position="72"/>
        <end position="152"/>
    </location>
</feature>
<comment type="caution">
    <text evidence="3">The sequence shown here is derived from an EMBL/GenBank/DDBJ whole genome shotgun (WGS) entry which is preliminary data.</text>
</comment>
<feature type="compositionally biased region" description="Low complexity" evidence="1">
    <location>
        <begin position="90"/>
        <end position="115"/>
    </location>
</feature>
<feature type="compositionally biased region" description="Acidic residues" evidence="1">
    <location>
        <begin position="258"/>
        <end position="270"/>
    </location>
</feature>
<protein>
    <recommendedName>
        <fullName evidence="2">FCP1 homology domain-containing protein</fullName>
    </recommendedName>
</protein>
<dbReference type="InterPro" id="IPR004274">
    <property type="entry name" value="FCP1_dom"/>
</dbReference>
<dbReference type="Proteomes" id="UP000322245">
    <property type="component" value="Unassembled WGS sequence"/>
</dbReference>
<feature type="compositionally biased region" description="Acidic residues" evidence="1">
    <location>
        <begin position="230"/>
        <end position="242"/>
    </location>
</feature>
<gene>
    <name evidence="3" type="ORF">B9479_000685</name>
</gene>
<feature type="region of interest" description="Disordered" evidence="1">
    <location>
        <begin position="384"/>
        <end position="414"/>
    </location>
</feature>
<evidence type="ECO:0000256" key="1">
    <source>
        <dbReference type="SAM" id="MobiDB-lite"/>
    </source>
</evidence>
<dbReference type="EMBL" id="NIDF01000004">
    <property type="protein sequence ID" value="TYJ58478.1"/>
    <property type="molecule type" value="Genomic_DNA"/>
</dbReference>
<feature type="compositionally biased region" description="Basic residues" evidence="1">
    <location>
        <begin position="184"/>
        <end position="193"/>
    </location>
</feature>
<evidence type="ECO:0000259" key="2">
    <source>
        <dbReference type="PROSITE" id="PS50969"/>
    </source>
</evidence>
<dbReference type="CDD" id="cd07521">
    <property type="entry name" value="HAD_FCP1-like"/>
    <property type="match status" value="1"/>
</dbReference>
<dbReference type="InterPro" id="IPR050365">
    <property type="entry name" value="TIM50"/>
</dbReference>
<dbReference type="PANTHER" id="PTHR12210">
    <property type="entry name" value="DULLARD PROTEIN PHOSPHATASE"/>
    <property type="match status" value="1"/>
</dbReference>
<name>A0A5D3B641_9TREE</name>
<dbReference type="InterPro" id="IPR036412">
    <property type="entry name" value="HAD-like_sf"/>
</dbReference>
<evidence type="ECO:0000313" key="4">
    <source>
        <dbReference type="Proteomes" id="UP000322245"/>
    </source>
</evidence>
<feature type="domain" description="FCP1 homology" evidence="2">
    <location>
        <begin position="416"/>
        <end position="620"/>
    </location>
</feature>
<evidence type="ECO:0000313" key="3">
    <source>
        <dbReference type="EMBL" id="TYJ58478.1"/>
    </source>
</evidence>
<feature type="compositionally biased region" description="Basic residues" evidence="1">
    <location>
        <begin position="132"/>
        <end position="144"/>
    </location>
</feature>
<feature type="region of interest" description="Disordered" evidence="1">
    <location>
        <begin position="184"/>
        <end position="204"/>
    </location>
</feature>
<dbReference type="GO" id="GO:0016791">
    <property type="term" value="F:phosphatase activity"/>
    <property type="evidence" value="ECO:0007669"/>
    <property type="project" value="InterPro"/>
</dbReference>
<feature type="region of interest" description="Disordered" evidence="1">
    <location>
        <begin position="227"/>
        <end position="271"/>
    </location>
</feature>
<feature type="compositionally biased region" description="Polar residues" evidence="1">
    <location>
        <begin position="307"/>
        <end position="323"/>
    </location>
</feature>
<sequence length="636" mass="68955">MTLLGDCRPNVNAPRGVGTVTAVGVVTTNALDAIHHLLNAISAPAAPEPARRHAHEHAYIAPAPRPDRLDTWLSALFTPPPPKKVSSKQASPVPSRSASPSLQSASRSSSSLPAQTLPSTPLGRPSTPTQSRARRTPKRRRRRQTYSSLKVPPPTTPLIIRIALVLWSILLSFWRSFVGETRATRGRGRRRVRGRDSRGGLGGAVSMSAGLEGLRELGERVLVNAGISPPEEENDHGEEGSEGEGWVDPVTRGPEGAESMEEVPPGEDEFAATVSGEELQLDLGTDEETIRAAGPDPNFTFRLRSAPQRNNEDGVSSGRTTPSRKPIPFQRPPSPTSILENPISPSPVSQLRITPPGPDEKPLQPAPRRASGGKLLANPISTSLLDPSVPAPASNAESTLFRKPSPRPPKAIPTTPFHLQKTLILDLDETLIHSTSRPLNYPGGSSGGGGILGLSLGGVLGIGAKGRGREGHTVEVVVNGRSTMYHVYKRPYVDHFLRKVAAWYTLVIYTASMPEYADPVIDWLDGGRNLFAKKLYRESCFQQPNGSYVKDLALVEKDLSRVCFMDNSPISYSWNKGKFLPIRNDFKADRCKANALPIEGWTSDPNDEALLHSIPVLDSLRFVNDVRRVLGIRGFT</sequence>
<dbReference type="Gene3D" id="3.40.50.1000">
    <property type="entry name" value="HAD superfamily/HAD-like"/>
    <property type="match status" value="1"/>
</dbReference>
<proteinExistence type="predicted"/>